<dbReference type="PANTHER" id="PTHR43479:SF11">
    <property type="entry name" value="ACREF_ENVCD OPERON REPRESSOR-RELATED"/>
    <property type="match status" value="1"/>
</dbReference>
<feature type="DNA-binding region" description="H-T-H motif" evidence="2">
    <location>
        <begin position="34"/>
        <end position="53"/>
    </location>
</feature>
<dbReference type="AlphaFoldDB" id="A0A9D8KGZ5"/>
<dbReference type="EMBL" id="JAFGIX010000081">
    <property type="protein sequence ID" value="MBN1574509.1"/>
    <property type="molecule type" value="Genomic_DNA"/>
</dbReference>
<dbReference type="InterPro" id="IPR009057">
    <property type="entry name" value="Homeodomain-like_sf"/>
</dbReference>
<dbReference type="GO" id="GO:0003677">
    <property type="term" value="F:DNA binding"/>
    <property type="evidence" value="ECO:0007669"/>
    <property type="project" value="UniProtKB-UniRule"/>
</dbReference>
<dbReference type="SUPFAM" id="SSF46689">
    <property type="entry name" value="Homeodomain-like"/>
    <property type="match status" value="1"/>
</dbReference>
<dbReference type="PANTHER" id="PTHR43479">
    <property type="entry name" value="ACREF/ENVCD OPERON REPRESSOR-RELATED"/>
    <property type="match status" value="1"/>
</dbReference>
<sequence>MPKETFDIISDEKRERIYFAAAKVFARDGFEKANMREIAKIAVVSKGSLYDYFENKEDLYLSVSTHAISESRKNIDSIIDDKKDFFDQLKDIFHQGLKFVTKNREYTQLYANMSSCGMEDFARKLTLKVEKHTSDYYKEALKKGVDDGTIRPDTDIKMAAFIINSLYVILMISMVSEHYRIRLGEYLEIEDNAVEREIENKIDNLVEIIRFSLENWGRKA</sequence>
<reference evidence="4" key="2">
    <citation type="submission" date="2021-01" db="EMBL/GenBank/DDBJ databases">
        <authorList>
            <person name="Hahn C.R."/>
            <person name="Youssef N.H."/>
            <person name="Elshahed M."/>
        </authorList>
    </citation>
    <scope>NUCLEOTIDE SEQUENCE</scope>
    <source>
        <strain evidence="4">Zod_Metabat.24</strain>
    </source>
</reference>
<protein>
    <submittedName>
        <fullName evidence="4">TetR/AcrR family transcriptional regulator</fullName>
    </submittedName>
</protein>
<dbReference type="Proteomes" id="UP000809273">
    <property type="component" value="Unassembled WGS sequence"/>
</dbReference>
<dbReference type="Pfam" id="PF00440">
    <property type="entry name" value="TetR_N"/>
    <property type="match status" value="1"/>
</dbReference>
<accession>A0A9D8KGZ5</accession>
<dbReference type="PRINTS" id="PR00455">
    <property type="entry name" value="HTHTETR"/>
</dbReference>
<dbReference type="SUPFAM" id="SSF48498">
    <property type="entry name" value="Tetracyclin repressor-like, C-terminal domain"/>
    <property type="match status" value="1"/>
</dbReference>
<keyword evidence="1 2" id="KW-0238">DNA-binding</keyword>
<evidence type="ECO:0000259" key="3">
    <source>
        <dbReference type="PROSITE" id="PS50977"/>
    </source>
</evidence>
<gene>
    <name evidence="4" type="ORF">JW984_15035</name>
</gene>
<dbReference type="Gene3D" id="1.10.357.10">
    <property type="entry name" value="Tetracycline Repressor, domain 2"/>
    <property type="match status" value="1"/>
</dbReference>
<organism evidence="4 5">
    <name type="scientific">Candidatus Zymogenus saltonus</name>
    <dbReference type="NCBI Taxonomy" id="2844893"/>
    <lineage>
        <taxon>Bacteria</taxon>
        <taxon>Deltaproteobacteria</taxon>
        <taxon>Candidatus Zymogenia</taxon>
        <taxon>Candidatus Zymogeniales</taxon>
        <taxon>Candidatus Zymogenaceae</taxon>
        <taxon>Candidatus Zymogenus</taxon>
    </lineage>
</organism>
<feature type="domain" description="HTH tetR-type" evidence="3">
    <location>
        <begin position="11"/>
        <end position="71"/>
    </location>
</feature>
<dbReference type="InterPro" id="IPR036271">
    <property type="entry name" value="Tet_transcr_reg_TetR-rel_C_sf"/>
</dbReference>
<dbReference type="InterPro" id="IPR050624">
    <property type="entry name" value="HTH-type_Tx_Regulator"/>
</dbReference>
<evidence type="ECO:0000313" key="5">
    <source>
        <dbReference type="Proteomes" id="UP000809273"/>
    </source>
</evidence>
<evidence type="ECO:0000256" key="2">
    <source>
        <dbReference type="PROSITE-ProRule" id="PRU00335"/>
    </source>
</evidence>
<evidence type="ECO:0000313" key="4">
    <source>
        <dbReference type="EMBL" id="MBN1574509.1"/>
    </source>
</evidence>
<evidence type="ECO:0000256" key="1">
    <source>
        <dbReference type="ARBA" id="ARBA00023125"/>
    </source>
</evidence>
<dbReference type="InterPro" id="IPR001647">
    <property type="entry name" value="HTH_TetR"/>
</dbReference>
<name>A0A9D8KGZ5_9DELT</name>
<comment type="caution">
    <text evidence="4">The sequence shown here is derived from an EMBL/GenBank/DDBJ whole genome shotgun (WGS) entry which is preliminary data.</text>
</comment>
<reference evidence="4" key="1">
    <citation type="journal article" date="2021" name="Environ. Microbiol.">
        <title>Genomic characterization of three novel Desulfobacterota classes expand the metabolic and phylogenetic diversity of the phylum.</title>
        <authorList>
            <person name="Murphy C.L."/>
            <person name="Biggerstaff J."/>
            <person name="Eichhorn A."/>
            <person name="Ewing E."/>
            <person name="Shahan R."/>
            <person name="Soriano D."/>
            <person name="Stewart S."/>
            <person name="VanMol K."/>
            <person name="Walker R."/>
            <person name="Walters P."/>
            <person name="Elshahed M.S."/>
            <person name="Youssef N.H."/>
        </authorList>
    </citation>
    <scope>NUCLEOTIDE SEQUENCE</scope>
    <source>
        <strain evidence="4">Zod_Metabat.24</strain>
    </source>
</reference>
<proteinExistence type="predicted"/>
<dbReference type="PROSITE" id="PS50977">
    <property type="entry name" value="HTH_TETR_2"/>
    <property type="match status" value="1"/>
</dbReference>